<protein>
    <recommendedName>
        <fullName evidence="2">F-box domain-containing protein</fullName>
    </recommendedName>
</protein>
<proteinExistence type="predicted"/>
<dbReference type="Proteomes" id="UP001165060">
    <property type="component" value="Unassembled WGS sequence"/>
</dbReference>
<feature type="chain" id="PRO_5046537636" description="F-box domain-containing protein" evidence="1">
    <location>
        <begin position="41"/>
        <end position="210"/>
    </location>
</feature>
<dbReference type="InterPro" id="IPR001810">
    <property type="entry name" value="F-box_dom"/>
</dbReference>
<gene>
    <name evidence="3" type="ORF">TeGR_g11111</name>
</gene>
<comment type="caution">
    <text evidence="3">The sequence shown here is derived from an EMBL/GenBank/DDBJ whole genome shotgun (WGS) entry which is preliminary data.</text>
</comment>
<accession>A0ABQ6N3G4</accession>
<evidence type="ECO:0000313" key="4">
    <source>
        <dbReference type="Proteomes" id="UP001165060"/>
    </source>
</evidence>
<feature type="signal peptide" evidence="1">
    <location>
        <begin position="1"/>
        <end position="40"/>
    </location>
</feature>
<evidence type="ECO:0000259" key="2">
    <source>
        <dbReference type="Pfam" id="PF00646"/>
    </source>
</evidence>
<feature type="domain" description="F-box" evidence="2">
    <location>
        <begin position="9"/>
        <end position="47"/>
    </location>
</feature>
<keyword evidence="1" id="KW-0732">Signal</keyword>
<name>A0ABQ6N3G4_9STRA</name>
<dbReference type="EMBL" id="BRYB01002075">
    <property type="protein sequence ID" value="GMI39260.1"/>
    <property type="molecule type" value="Genomic_DNA"/>
</dbReference>
<dbReference type="Pfam" id="PF00646">
    <property type="entry name" value="F-box"/>
    <property type="match status" value="1"/>
</dbReference>
<evidence type="ECO:0000256" key="1">
    <source>
        <dbReference type="SAM" id="SignalP"/>
    </source>
</evidence>
<sequence length="210" mass="23294">MDAPTMFYHLPAPALHVVMLCLSPLDVLLLSRLSKSAAQAFDEPSLFYKMISPHLHCDSRASAVTTLRAHNHTVQKIRAMTSASIPLPLFLDHLQFSKTSLLARCEPPRTPYARVLRALAASTAAEPAGSTDAAGDLTHDLRVRLRHTSFGSLSDNARGFRGRDTPEYLSINARTGEGWNELRRIARMHRPITSEEPTIIIDHLKALDPR</sequence>
<evidence type="ECO:0000313" key="3">
    <source>
        <dbReference type="EMBL" id="GMI39260.1"/>
    </source>
</evidence>
<keyword evidence="4" id="KW-1185">Reference proteome</keyword>
<organism evidence="3 4">
    <name type="scientific">Tetraparma gracilis</name>
    <dbReference type="NCBI Taxonomy" id="2962635"/>
    <lineage>
        <taxon>Eukaryota</taxon>
        <taxon>Sar</taxon>
        <taxon>Stramenopiles</taxon>
        <taxon>Ochrophyta</taxon>
        <taxon>Bolidophyceae</taxon>
        <taxon>Parmales</taxon>
        <taxon>Triparmaceae</taxon>
        <taxon>Tetraparma</taxon>
    </lineage>
</organism>
<reference evidence="3 4" key="1">
    <citation type="journal article" date="2023" name="Commun. Biol.">
        <title>Genome analysis of Parmales, the sister group of diatoms, reveals the evolutionary specialization of diatoms from phago-mixotrophs to photoautotrophs.</title>
        <authorList>
            <person name="Ban H."/>
            <person name="Sato S."/>
            <person name="Yoshikawa S."/>
            <person name="Yamada K."/>
            <person name="Nakamura Y."/>
            <person name="Ichinomiya M."/>
            <person name="Sato N."/>
            <person name="Blanc-Mathieu R."/>
            <person name="Endo H."/>
            <person name="Kuwata A."/>
            <person name="Ogata H."/>
        </authorList>
    </citation>
    <scope>NUCLEOTIDE SEQUENCE [LARGE SCALE GENOMIC DNA]</scope>
</reference>